<dbReference type="PANTHER" id="PTHR33969">
    <property type="entry name" value="SEGREGATION AND CONDENSATION PROTEIN A"/>
    <property type="match status" value="1"/>
</dbReference>
<evidence type="ECO:0000256" key="3">
    <source>
        <dbReference type="HAMAP-Rule" id="MF_01805"/>
    </source>
</evidence>
<comment type="subunit">
    <text evidence="3">Component of a cohesin-like complex composed of ScpA, ScpB and the Smc homodimer, in which ScpA and ScpB bind to the head domain of Smc. The presence of the three proteins is required for the association of the complex with DNA.</text>
</comment>
<dbReference type="GO" id="GO:0005737">
    <property type="term" value="C:cytoplasm"/>
    <property type="evidence" value="ECO:0007669"/>
    <property type="project" value="UniProtKB-SubCell"/>
</dbReference>
<keyword evidence="5" id="KW-1185">Reference proteome</keyword>
<dbReference type="Gene3D" id="6.10.250.2410">
    <property type="match status" value="1"/>
</dbReference>
<name>A0A1U7NKA0_9FIRM</name>
<dbReference type="HAMAP" id="MF_01805">
    <property type="entry name" value="ScpA"/>
    <property type="match status" value="1"/>
</dbReference>
<comment type="function">
    <text evidence="3">Participates in chromosomal partition during cell division. May act via the formation of a condensin-like complex containing Smc and ScpB that pull DNA away from mid-cell into both cell halves.</text>
</comment>
<comment type="caution">
    <text evidence="4">The sequence shown here is derived from an EMBL/GenBank/DDBJ whole genome shotgun (WGS) entry which is preliminary data.</text>
</comment>
<dbReference type="GO" id="GO:0051301">
    <property type="term" value="P:cell division"/>
    <property type="evidence" value="ECO:0007669"/>
    <property type="project" value="UniProtKB-KW"/>
</dbReference>
<evidence type="ECO:0000256" key="1">
    <source>
        <dbReference type="ARBA" id="ARBA00022829"/>
    </source>
</evidence>
<accession>A0A1U7NKA0</accession>
<keyword evidence="3" id="KW-0132">Cell division</keyword>
<evidence type="ECO:0000313" key="4">
    <source>
        <dbReference type="EMBL" id="OLU44501.1"/>
    </source>
</evidence>
<gene>
    <name evidence="3" type="primary">scpA</name>
    <name evidence="4" type="ORF">BO225_10495</name>
</gene>
<dbReference type="GO" id="GO:0006260">
    <property type="term" value="P:DNA replication"/>
    <property type="evidence" value="ECO:0007669"/>
    <property type="project" value="UniProtKB-UniRule"/>
</dbReference>
<dbReference type="GeneID" id="78276367"/>
<keyword evidence="1 3" id="KW-0159">Chromosome partition</keyword>
<dbReference type="Proteomes" id="UP000186705">
    <property type="component" value="Unassembled WGS sequence"/>
</dbReference>
<comment type="similarity">
    <text evidence="3">Belongs to the ScpA family.</text>
</comment>
<dbReference type="OrthoDB" id="9811016at2"/>
<sequence length="247" mass="29519">MEFQISIDQFEGPLDLMLHLIKTNKLDLFDLDLHILANQYIAYIQQMRELKLEIASEYLSELASLIEYKSKKLLPREEVEVKEEYEEDQREKLVSRLLEYQKYKEASSQLKIQYEHRQRQFERASASLIETWRIPKEEGALDHQNIYLLSKAFHTVLKRQAILKPYQTQVNVKEISIEERNVQILDRMKMSEDGVLSFEQLVRECGSLYMIIISFLSILDLIHKRSIAYQIEENEHIILYRKDQKHV</sequence>
<evidence type="ECO:0000256" key="2">
    <source>
        <dbReference type="ARBA" id="ARBA00044777"/>
    </source>
</evidence>
<dbReference type="STRING" id="1862672.BO225_10495"/>
<dbReference type="Pfam" id="PF02616">
    <property type="entry name" value="SMC_ScpA"/>
    <property type="match status" value="1"/>
</dbReference>
<dbReference type="GO" id="GO:0007059">
    <property type="term" value="P:chromosome segregation"/>
    <property type="evidence" value="ECO:0007669"/>
    <property type="project" value="UniProtKB-UniRule"/>
</dbReference>
<dbReference type="EMBL" id="MPKA01000106">
    <property type="protein sequence ID" value="OLU44501.1"/>
    <property type="molecule type" value="Genomic_DNA"/>
</dbReference>
<evidence type="ECO:0000313" key="5">
    <source>
        <dbReference type="Proteomes" id="UP000186705"/>
    </source>
</evidence>
<dbReference type="InterPro" id="IPR003768">
    <property type="entry name" value="ScpA"/>
</dbReference>
<dbReference type="AlphaFoldDB" id="A0A1U7NKA0"/>
<reference evidence="4 5" key="1">
    <citation type="submission" date="2016-11" db="EMBL/GenBank/DDBJ databases">
        <title>Description of two novel members of the family Erysipelotrichaceae: Ileibacterium lipovorans gen. nov., sp. nov. and Dubosiella newyorkensis, gen. nov., sp. nov.</title>
        <authorList>
            <person name="Cox L.M."/>
            <person name="Sohn J."/>
            <person name="Tyrrell K.L."/>
            <person name="Citron D.M."/>
            <person name="Lawson P.A."/>
            <person name="Patel N.B."/>
            <person name="Iizumi T."/>
            <person name="Perez-Perez G.I."/>
            <person name="Goldstein E.J."/>
            <person name="Blaser M.J."/>
        </authorList>
    </citation>
    <scope>NUCLEOTIDE SEQUENCE [LARGE SCALE GENOMIC DNA]</scope>
    <source>
        <strain evidence="4 5">NYU-BL-A4</strain>
    </source>
</reference>
<organism evidence="4 5">
    <name type="scientific">Dubosiella newyorkensis</name>
    <dbReference type="NCBI Taxonomy" id="1862672"/>
    <lineage>
        <taxon>Bacteria</taxon>
        <taxon>Bacillati</taxon>
        <taxon>Bacillota</taxon>
        <taxon>Erysipelotrichia</taxon>
        <taxon>Erysipelotrichales</taxon>
        <taxon>Erysipelotrichaceae</taxon>
        <taxon>Dubosiella</taxon>
    </lineage>
</organism>
<dbReference type="RefSeq" id="WP_076342198.1">
    <property type="nucleotide sequence ID" value="NZ_CAJTMI010000002.1"/>
</dbReference>
<comment type="subcellular location">
    <subcellularLocation>
        <location evidence="3">Cytoplasm</location>
    </subcellularLocation>
    <text evidence="3">Associated with two foci at the outer edges of the nucleoid region in young cells, and at four foci within both cell halves in older cells.</text>
</comment>
<dbReference type="PANTHER" id="PTHR33969:SF2">
    <property type="entry name" value="SEGREGATION AND CONDENSATION PROTEIN A"/>
    <property type="match status" value="1"/>
</dbReference>
<keyword evidence="3" id="KW-0131">Cell cycle</keyword>
<protein>
    <recommendedName>
        <fullName evidence="2 3">Segregation and condensation protein A</fullName>
    </recommendedName>
</protein>
<keyword evidence="3" id="KW-0963">Cytoplasm</keyword>
<proteinExistence type="inferred from homology"/>